<evidence type="ECO:0000256" key="1">
    <source>
        <dbReference type="SAM" id="MobiDB-lite"/>
    </source>
</evidence>
<reference evidence="2" key="2">
    <citation type="submission" date="2019-06" db="EMBL/GenBank/DDBJ databases">
        <title>Genomics analysis of Aphanomyces spp. identifies a new class of oomycete effector associated with host adaptation.</title>
        <authorList>
            <person name="Gaulin E."/>
        </authorList>
    </citation>
    <scope>NUCLEOTIDE SEQUENCE</scope>
    <source>
        <strain evidence="2">CBS 578.67</strain>
    </source>
</reference>
<evidence type="ECO:0000313" key="2">
    <source>
        <dbReference type="EMBL" id="KAF0698095.1"/>
    </source>
</evidence>
<sequence length="186" mass="21325">MTLNIPVKGKRKTKKGKRKTRKDIKASDLLEGYSRGVQKLLNHVIPFLAPPNSEWPESILQTNQHGCNFGHLVRAVNSERCDVYVKDLKNQDETALILCECIYWEAGIDIGTMNGIIEGISKQWTWELVVVFCPRVAKFRSEWNYNSIGCVKIDCKNANVEWIFEPENESSREQLVIVMEIPNCKV</sequence>
<dbReference type="Proteomes" id="UP000332933">
    <property type="component" value="Unassembled WGS sequence"/>
</dbReference>
<dbReference type="AlphaFoldDB" id="A0A485KT51"/>
<evidence type="ECO:0000313" key="3">
    <source>
        <dbReference type="EMBL" id="VFT88126.1"/>
    </source>
</evidence>
<dbReference type="EMBL" id="CAADRA010005285">
    <property type="protein sequence ID" value="VFT88126.1"/>
    <property type="molecule type" value="Genomic_DNA"/>
</dbReference>
<evidence type="ECO:0000313" key="4">
    <source>
        <dbReference type="Proteomes" id="UP000332933"/>
    </source>
</evidence>
<accession>A0A485KT51</accession>
<feature type="compositionally biased region" description="Basic residues" evidence="1">
    <location>
        <begin position="8"/>
        <end position="22"/>
    </location>
</feature>
<feature type="region of interest" description="Disordered" evidence="1">
    <location>
        <begin position="1"/>
        <end position="22"/>
    </location>
</feature>
<proteinExistence type="predicted"/>
<gene>
    <name evidence="3" type="primary">Aste57867_11263</name>
    <name evidence="2" type="ORF">As57867_011221</name>
    <name evidence="3" type="ORF">ASTE57867_11263</name>
</gene>
<keyword evidence="4" id="KW-1185">Reference proteome</keyword>
<organism evidence="3 4">
    <name type="scientific">Aphanomyces stellatus</name>
    <dbReference type="NCBI Taxonomy" id="120398"/>
    <lineage>
        <taxon>Eukaryota</taxon>
        <taxon>Sar</taxon>
        <taxon>Stramenopiles</taxon>
        <taxon>Oomycota</taxon>
        <taxon>Saprolegniomycetes</taxon>
        <taxon>Saprolegniales</taxon>
        <taxon>Verrucalvaceae</taxon>
        <taxon>Aphanomyces</taxon>
    </lineage>
</organism>
<dbReference type="OrthoDB" id="73730at2759"/>
<reference evidence="3 4" key="1">
    <citation type="submission" date="2019-03" db="EMBL/GenBank/DDBJ databases">
        <authorList>
            <person name="Gaulin E."/>
            <person name="Dumas B."/>
        </authorList>
    </citation>
    <scope>NUCLEOTIDE SEQUENCE [LARGE SCALE GENOMIC DNA]</scope>
    <source>
        <strain evidence="3">CBS 568.67</strain>
    </source>
</reference>
<protein>
    <submittedName>
        <fullName evidence="3">Aste57867_11263 protein</fullName>
    </submittedName>
</protein>
<name>A0A485KT51_9STRA</name>
<dbReference type="EMBL" id="VJMH01005264">
    <property type="protein sequence ID" value="KAF0698095.1"/>
    <property type="molecule type" value="Genomic_DNA"/>
</dbReference>